<reference evidence="2 3" key="1">
    <citation type="submission" date="2018-02" db="EMBL/GenBank/DDBJ databases">
        <title>Genome sequencing of Solimonas sp. HR-BB.</title>
        <authorList>
            <person name="Lee Y."/>
            <person name="Jeon C.O."/>
        </authorList>
    </citation>
    <scope>NUCLEOTIDE SEQUENCE [LARGE SCALE GENOMIC DNA]</scope>
    <source>
        <strain evidence="2 3">HR-BB</strain>
    </source>
</reference>
<accession>A0A2S5TE56</accession>
<organism evidence="2 3">
    <name type="scientific">Solimonas fluminis</name>
    <dbReference type="NCBI Taxonomy" id="2086571"/>
    <lineage>
        <taxon>Bacteria</taxon>
        <taxon>Pseudomonadati</taxon>
        <taxon>Pseudomonadota</taxon>
        <taxon>Gammaproteobacteria</taxon>
        <taxon>Nevskiales</taxon>
        <taxon>Nevskiaceae</taxon>
        <taxon>Solimonas</taxon>
    </lineage>
</organism>
<name>A0A2S5TE56_9GAMM</name>
<protein>
    <submittedName>
        <fullName evidence="2">DUF3034 domain-containing protein</fullName>
    </submittedName>
</protein>
<feature type="chain" id="PRO_5015689444" evidence="1">
    <location>
        <begin position="32"/>
        <end position="346"/>
    </location>
</feature>
<dbReference type="EMBL" id="PSNW01000007">
    <property type="protein sequence ID" value="PPE73274.1"/>
    <property type="molecule type" value="Genomic_DNA"/>
</dbReference>
<dbReference type="Pfam" id="PF11231">
    <property type="entry name" value="DUF3034"/>
    <property type="match status" value="1"/>
</dbReference>
<keyword evidence="3" id="KW-1185">Reference proteome</keyword>
<comment type="caution">
    <text evidence="2">The sequence shown here is derived from an EMBL/GenBank/DDBJ whole genome shotgun (WGS) entry which is preliminary data.</text>
</comment>
<evidence type="ECO:0000256" key="1">
    <source>
        <dbReference type="SAM" id="SignalP"/>
    </source>
</evidence>
<gene>
    <name evidence="2" type="ORF">C3942_13445</name>
</gene>
<evidence type="ECO:0000313" key="3">
    <source>
        <dbReference type="Proteomes" id="UP000238220"/>
    </source>
</evidence>
<dbReference type="AlphaFoldDB" id="A0A2S5TE56"/>
<dbReference type="InterPro" id="IPR021393">
    <property type="entry name" value="DUF3034"/>
</dbReference>
<feature type="signal peptide" evidence="1">
    <location>
        <begin position="1"/>
        <end position="31"/>
    </location>
</feature>
<dbReference type="OrthoDB" id="9126735at2"/>
<evidence type="ECO:0000313" key="2">
    <source>
        <dbReference type="EMBL" id="PPE73274.1"/>
    </source>
</evidence>
<proteinExistence type="predicted"/>
<sequence length="346" mass="36820">MNGSQGSKLRLWSCAAIFGAAAAMHSGLASAGYNDGKVFLTGGVFTVDGAGGGGAVPWATITGYETRDGINGGIGYTYANLPALQLNVFGGAIGFYDRFELSYATHKLSLNLSNLDTVALVAEALGGLDLGTDPWNSTLQMDVYGAKLRLFGDAVYTSDSWIPQVAIGGLYKENKTGDLVRTLGANKAKDWEAYLAATKVFFPLSTLVNFTVRYTSANQIGLTGFGECSADGCTNDKEFRFEASVAHLLSKNTAIGFEYQQHGDNLDGKSVSLAGLPLEGLTGLLGNLLPGVEDALTQEKESDWMDVFFAYAPNKNLSFVIAYLMLGNISVAQDQNGFYMSMHATF</sequence>
<keyword evidence="1" id="KW-0732">Signal</keyword>
<dbReference type="RefSeq" id="WP_104230870.1">
    <property type="nucleotide sequence ID" value="NZ_PSNW01000007.1"/>
</dbReference>
<dbReference type="Proteomes" id="UP000238220">
    <property type="component" value="Unassembled WGS sequence"/>
</dbReference>